<reference evidence="3" key="1">
    <citation type="submission" date="2016-03" db="EMBL/GenBank/DDBJ databases">
        <authorList>
            <person name="Guldener U."/>
        </authorList>
    </citation>
    <scope>NUCLEOTIDE SEQUENCE [LARGE SCALE GENOMIC DNA]</scope>
    <source>
        <strain evidence="3">04CH-RAC-A.6.1</strain>
    </source>
</reference>
<keyword evidence="1" id="KW-1133">Transmembrane helix</keyword>
<name>A0A1E1L216_9HELO</name>
<gene>
    <name evidence="2" type="ORF">RAG0_10932</name>
</gene>
<evidence type="ECO:0000313" key="2">
    <source>
        <dbReference type="EMBL" id="CZT04504.1"/>
    </source>
</evidence>
<evidence type="ECO:0000313" key="3">
    <source>
        <dbReference type="Proteomes" id="UP000178912"/>
    </source>
</evidence>
<dbReference type="EMBL" id="FJUX01000069">
    <property type="protein sequence ID" value="CZT04504.1"/>
    <property type="molecule type" value="Genomic_DNA"/>
</dbReference>
<organism evidence="2 3">
    <name type="scientific">Rhynchosporium agropyri</name>
    <dbReference type="NCBI Taxonomy" id="914238"/>
    <lineage>
        <taxon>Eukaryota</taxon>
        <taxon>Fungi</taxon>
        <taxon>Dikarya</taxon>
        <taxon>Ascomycota</taxon>
        <taxon>Pezizomycotina</taxon>
        <taxon>Leotiomycetes</taxon>
        <taxon>Helotiales</taxon>
        <taxon>Ploettnerulaceae</taxon>
        <taxon>Rhynchosporium</taxon>
    </lineage>
</organism>
<evidence type="ECO:0000256" key="1">
    <source>
        <dbReference type="SAM" id="Phobius"/>
    </source>
</evidence>
<keyword evidence="1" id="KW-0812">Transmembrane</keyword>
<sequence>MAVGGRKSYTPVISAFAQSTTITSTFAKSFNSSIIQTTKRSVAIETSTSVTEVGAPRCPTEILSAEPSPSNKASTVTLTTGVLVVIIVGPFILIAICIGVFLFIRKRDSVKNNEATSLNSANYTPPNGPTRADQTRLMGIKRSGLESSTMGISDPKSTRMRWMLSQL</sequence>
<dbReference type="Proteomes" id="UP000178912">
    <property type="component" value="Unassembled WGS sequence"/>
</dbReference>
<keyword evidence="3" id="KW-1185">Reference proteome</keyword>
<proteinExistence type="predicted"/>
<dbReference type="OrthoDB" id="5215637at2759"/>
<dbReference type="AlphaFoldDB" id="A0A1E1L216"/>
<protein>
    <recommendedName>
        <fullName evidence="4">Mid2 domain-containing protein</fullName>
    </recommendedName>
</protein>
<keyword evidence="1" id="KW-0472">Membrane</keyword>
<evidence type="ECO:0008006" key="4">
    <source>
        <dbReference type="Google" id="ProtNLM"/>
    </source>
</evidence>
<accession>A0A1E1L216</accession>
<feature type="transmembrane region" description="Helical" evidence="1">
    <location>
        <begin position="82"/>
        <end position="104"/>
    </location>
</feature>